<dbReference type="Gene3D" id="3.30.1360.40">
    <property type="match status" value="1"/>
</dbReference>
<dbReference type="Gene3D" id="1.10.268.10">
    <property type="entry name" value="Topoisomerase, domain 3"/>
    <property type="match status" value="1"/>
</dbReference>
<dbReference type="PANTHER" id="PTHR43493">
    <property type="entry name" value="DNA GYRASE/TOPOISOMERASE SUBUNIT A"/>
    <property type="match status" value="1"/>
</dbReference>
<comment type="caution">
    <text evidence="5">The sequence shown here is derived from an EMBL/GenBank/DDBJ whole genome shotgun (WGS) entry which is preliminary data.</text>
</comment>
<dbReference type="InterPro" id="IPR013757">
    <property type="entry name" value="Topo_IIA_A_a_sf"/>
</dbReference>
<dbReference type="AlphaFoldDB" id="A0A644ZX51"/>
<dbReference type="GO" id="GO:0006265">
    <property type="term" value="P:DNA topological change"/>
    <property type="evidence" value="ECO:0007669"/>
    <property type="project" value="InterPro"/>
</dbReference>
<evidence type="ECO:0000256" key="3">
    <source>
        <dbReference type="ARBA" id="ARBA00023235"/>
    </source>
</evidence>
<dbReference type="Gene3D" id="3.90.199.10">
    <property type="entry name" value="Topoisomerase II, domain 5"/>
    <property type="match status" value="1"/>
</dbReference>
<evidence type="ECO:0000256" key="1">
    <source>
        <dbReference type="ARBA" id="ARBA00023029"/>
    </source>
</evidence>
<gene>
    <name evidence="5" type="primary">gyrA_44</name>
    <name evidence="5" type="ORF">SDC9_92192</name>
</gene>
<dbReference type="GO" id="GO:0003918">
    <property type="term" value="F:DNA topoisomerase type II (double strand cut, ATP-hydrolyzing) activity"/>
    <property type="evidence" value="ECO:0007669"/>
    <property type="project" value="InterPro"/>
</dbReference>
<dbReference type="Pfam" id="PF00521">
    <property type="entry name" value="DNA_topoisoIV"/>
    <property type="match status" value="1"/>
</dbReference>
<evidence type="ECO:0000256" key="2">
    <source>
        <dbReference type="ARBA" id="ARBA00023125"/>
    </source>
</evidence>
<proteinExistence type="predicted"/>
<protein>
    <submittedName>
        <fullName evidence="5">DNA gyrase subunit A</fullName>
    </submittedName>
</protein>
<name>A0A644ZX51_9ZZZZ</name>
<dbReference type="InterPro" id="IPR035516">
    <property type="entry name" value="Gyrase/topoIV_suA_C"/>
</dbReference>
<dbReference type="InterPro" id="IPR050220">
    <property type="entry name" value="Type_II_DNA_Topoisomerases"/>
</dbReference>
<keyword evidence="1" id="KW-0799">Topoisomerase</keyword>
<evidence type="ECO:0000259" key="4">
    <source>
        <dbReference type="PROSITE" id="PS52040"/>
    </source>
</evidence>
<dbReference type="PROSITE" id="PS52040">
    <property type="entry name" value="TOPO_IIA"/>
    <property type="match status" value="1"/>
</dbReference>
<sequence length="741" mass="84005">MDKKNKDSNTNQQKKIIITEQKITDTLEVNYMPYAMSVIVSRAIPEIDGFKPSHRKLLYTMYKMGLLNGTRTKSSNIVGQTMRLNPHGDMTIYETMVRLTEGNGSLLIPFIDSKGNFGKQYSRDMAYAAARYTEAKLASVCEEIFGDIDKNSVDFVDNFDATVKEPILLPTSFPNILVNPNQGIAVGMASSFCSFNLIEICEATSAYMTDPDCRLTDYIKGPDFPHGGELIYNENDMLSIYQTGRGSFKVRSKYRFDKKNSCIEIYEIPYTTNIEAIIDKVIFLVKSGKIRDITDIRDETDLKGLKITIDIKKTADPDTIMAKLFSLTPLCDTFSCNFNLLIDGRPQTLGIKGIMSEWIRFRIGCVKRRIKYDLDKKSAKLHLLQGLSKILLDIDKAITIIRNTEIDAMVVPNLITGFDIDEKQAEFVAEIKLRNINKEYILNKIQEISDLVSDIADLNEILSNDSKVKRLIAKELKTVAKKYGKERKTSIISDSETEKLQAEDLIDDYGVKLFFTEHNYFKKIPLISLRTSPEQKLKDDDNILCEIECTNKSDVIFFSDKHNVYKMKVKDIADCKASTFGEYLPNILSMEENEKIIYCTATIDYSGYMLYAFENGKVAKIPLESYSTKTNRKKLVNAYSEKSPIIGIRNAPLDCDLVLIRDTDKALLFNTELIPLNSNKTSGGVQVFTMKKKSIITKLFGSEEFICKNIEAYRVKKLTSSGTNIPDFDKTANEISSQLKL</sequence>
<dbReference type="InterPro" id="IPR013758">
    <property type="entry name" value="Topo_IIA_A/C_ab"/>
</dbReference>
<dbReference type="InterPro" id="IPR013760">
    <property type="entry name" value="Topo_IIA-like_dom_sf"/>
</dbReference>
<dbReference type="InterPro" id="IPR002205">
    <property type="entry name" value="Topo_IIA_dom_A"/>
</dbReference>
<keyword evidence="2" id="KW-0238">DNA-binding</keyword>
<dbReference type="GO" id="GO:0005737">
    <property type="term" value="C:cytoplasm"/>
    <property type="evidence" value="ECO:0007669"/>
    <property type="project" value="TreeGrafter"/>
</dbReference>
<reference evidence="5" key="1">
    <citation type="submission" date="2019-08" db="EMBL/GenBank/DDBJ databases">
        <authorList>
            <person name="Kucharzyk K."/>
            <person name="Murdoch R.W."/>
            <person name="Higgins S."/>
            <person name="Loffler F."/>
        </authorList>
    </citation>
    <scope>NUCLEOTIDE SEQUENCE</scope>
</reference>
<dbReference type="SUPFAM" id="SSF101904">
    <property type="entry name" value="GyrA/ParC C-terminal domain-like"/>
    <property type="match status" value="1"/>
</dbReference>
<organism evidence="5">
    <name type="scientific">bioreactor metagenome</name>
    <dbReference type="NCBI Taxonomy" id="1076179"/>
    <lineage>
        <taxon>unclassified sequences</taxon>
        <taxon>metagenomes</taxon>
        <taxon>ecological metagenomes</taxon>
    </lineage>
</organism>
<feature type="domain" description="Topo IIA-type catalytic" evidence="4">
    <location>
        <begin position="43"/>
        <end position="505"/>
    </location>
</feature>
<dbReference type="SMART" id="SM00434">
    <property type="entry name" value="TOP4c"/>
    <property type="match status" value="1"/>
</dbReference>
<dbReference type="Gene3D" id="2.120.10.90">
    <property type="entry name" value="DNA gyrase/topoisomerase IV, subunit A, C-terminal"/>
    <property type="match status" value="1"/>
</dbReference>
<keyword evidence="3 5" id="KW-0413">Isomerase</keyword>
<dbReference type="EMBL" id="VSSQ01010899">
    <property type="protein sequence ID" value="MPM45505.1"/>
    <property type="molecule type" value="Genomic_DNA"/>
</dbReference>
<dbReference type="GO" id="GO:0005524">
    <property type="term" value="F:ATP binding"/>
    <property type="evidence" value="ECO:0007669"/>
    <property type="project" value="InterPro"/>
</dbReference>
<dbReference type="PANTHER" id="PTHR43493:SF9">
    <property type="entry name" value="DNA TOPOISOMERASE 4 SUBUNIT A"/>
    <property type="match status" value="1"/>
</dbReference>
<dbReference type="SUPFAM" id="SSF56719">
    <property type="entry name" value="Type II DNA topoisomerase"/>
    <property type="match status" value="1"/>
</dbReference>
<dbReference type="GO" id="GO:0009330">
    <property type="term" value="C:DNA topoisomerase type II (double strand cut, ATP-hydrolyzing) complex"/>
    <property type="evidence" value="ECO:0007669"/>
    <property type="project" value="TreeGrafter"/>
</dbReference>
<accession>A0A644ZX51</accession>
<dbReference type="GO" id="GO:0003677">
    <property type="term" value="F:DNA binding"/>
    <property type="evidence" value="ECO:0007669"/>
    <property type="project" value="UniProtKB-KW"/>
</dbReference>
<evidence type="ECO:0000313" key="5">
    <source>
        <dbReference type="EMBL" id="MPM45505.1"/>
    </source>
</evidence>